<dbReference type="AlphaFoldDB" id="A0A8S9KWU3"/>
<name>A0A8S9KWU3_BRACR</name>
<evidence type="ECO:0000313" key="1">
    <source>
        <dbReference type="EMBL" id="KAF2597608.1"/>
    </source>
</evidence>
<gene>
    <name evidence="1" type="ORF">F2Q68_00007223</name>
</gene>
<organism evidence="1 2">
    <name type="scientific">Brassica cretica</name>
    <name type="common">Mustard</name>
    <dbReference type="NCBI Taxonomy" id="69181"/>
    <lineage>
        <taxon>Eukaryota</taxon>
        <taxon>Viridiplantae</taxon>
        <taxon>Streptophyta</taxon>
        <taxon>Embryophyta</taxon>
        <taxon>Tracheophyta</taxon>
        <taxon>Spermatophyta</taxon>
        <taxon>Magnoliopsida</taxon>
        <taxon>eudicotyledons</taxon>
        <taxon>Gunneridae</taxon>
        <taxon>Pentapetalae</taxon>
        <taxon>rosids</taxon>
        <taxon>malvids</taxon>
        <taxon>Brassicales</taxon>
        <taxon>Brassicaceae</taxon>
        <taxon>Brassiceae</taxon>
        <taxon>Brassica</taxon>
    </lineage>
</organism>
<protein>
    <submittedName>
        <fullName evidence="1">Uncharacterized protein</fullName>
    </submittedName>
</protein>
<accession>A0A8S9KWU3</accession>
<reference evidence="1" key="1">
    <citation type="submission" date="2019-12" db="EMBL/GenBank/DDBJ databases">
        <title>Genome sequencing and annotation of Brassica cretica.</title>
        <authorList>
            <person name="Studholme D.J."/>
            <person name="Sarris P.F."/>
        </authorList>
    </citation>
    <scope>NUCLEOTIDE SEQUENCE</scope>
    <source>
        <strain evidence="1">PFS-001/15</strain>
        <tissue evidence="1">Leaf</tissue>
    </source>
</reference>
<dbReference type="Proteomes" id="UP000712281">
    <property type="component" value="Unassembled WGS sequence"/>
</dbReference>
<evidence type="ECO:0000313" key="2">
    <source>
        <dbReference type="Proteomes" id="UP000712281"/>
    </source>
</evidence>
<sequence>MYTSNKVCGVYKGVNEARRSGVASVEKWLREIWTVDFGFGSTEAKDGRMRCLLTSLLVSGREKTTPLSVSGVT</sequence>
<dbReference type="EMBL" id="QGKW02000717">
    <property type="protein sequence ID" value="KAF2597608.1"/>
    <property type="molecule type" value="Genomic_DNA"/>
</dbReference>
<comment type="caution">
    <text evidence="1">The sequence shown here is derived from an EMBL/GenBank/DDBJ whole genome shotgun (WGS) entry which is preliminary data.</text>
</comment>
<proteinExistence type="predicted"/>